<dbReference type="AlphaFoldDB" id="A0A1Q3ACJ6"/>
<dbReference type="CDD" id="cd22438">
    <property type="entry name" value="KH-I_PCBP_rpt1"/>
    <property type="match status" value="1"/>
</dbReference>
<dbReference type="Pfam" id="PF00013">
    <property type="entry name" value="KH_1"/>
    <property type="match status" value="3"/>
</dbReference>
<accession>A0A1Q3ACJ6</accession>
<keyword evidence="1" id="KW-0677">Repeat</keyword>
<dbReference type="PANTHER" id="PTHR10288">
    <property type="entry name" value="KH DOMAIN CONTAINING RNA BINDING PROTEIN"/>
    <property type="match status" value="1"/>
</dbReference>
<organism evidence="6 7">
    <name type="scientific">Zygosaccharomyces rouxii</name>
    <dbReference type="NCBI Taxonomy" id="4956"/>
    <lineage>
        <taxon>Eukaryota</taxon>
        <taxon>Fungi</taxon>
        <taxon>Dikarya</taxon>
        <taxon>Ascomycota</taxon>
        <taxon>Saccharomycotina</taxon>
        <taxon>Saccharomycetes</taxon>
        <taxon>Saccharomycetales</taxon>
        <taxon>Saccharomycetaceae</taxon>
        <taxon>Zygosaccharomyces</taxon>
    </lineage>
</organism>
<feature type="region of interest" description="Disordered" evidence="4">
    <location>
        <begin position="44"/>
        <end position="83"/>
    </location>
</feature>
<evidence type="ECO:0000313" key="7">
    <source>
        <dbReference type="Proteomes" id="UP000187013"/>
    </source>
</evidence>
<evidence type="ECO:0000256" key="4">
    <source>
        <dbReference type="SAM" id="MobiDB-lite"/>
    </source>
</evidence>
<dbReference type="Gene3D" id="3.30.1370.10">
    <property type="entry name" value="K Homology domain, type 1"/>
    <property type="match status" value="3"/>
</dbReference>
<dbReference type="EMBL" id="BDGX01000035">
    <property type="protein sequence ID" value="GAV53335.1"/>
    <property type="molecule type" value="Genomic_DNA"/>
</dbReference>
<feature type="domain" description="K Homology" evidence="5">
    <location>
        <begin position="167"/>
        <end position="238"/>
    </location>
</feature>
<evidence type="ECO:0000256" key="1">
    <source>
        <dbReference type="ARBA" id="ARBA00022737"/>
    </source>
</evidence>
<name>A0A1Q3ACJ6_ZYGRO</name>
<evidence type="ECO:0000256" key="3">
    <source>
        <dbReference type="PROSITE-ProRule" id="PRU00117"/>
    </source>
</evidence>
<protein>
    <recommendedName>
        <fullName evidence="5">K Homology domain-containing protein</fullName>
    </recommendedName>
</protein>
<sequence>MMANVGENGVSSLNMLKRKKEDCAEEQLEAEIKRVALHDDSECPTTASMECMDSDGRSMSRLSDGESVDNVASEGEARDQKSRQSHLRMLCLVKQASMIVGHKGETISRIKSMTNTRINVSENVRGVPERVVYVRGSCENVARAFGMIVRSLNDRGNGNNDKNLDDIPTTINLLISHHLMGVVIGKHGSRLKEVEELSAARLTAMPEQLMMSNDRILTIEGVADAIHIATFYVAQTILTCKDAFKFKKAIFYQPSSIYSVLLNGGMSPMVYSHQQHHQYHPADKYRSGKRLPRSAVMFMVPATGTTPQTIPQRPTPVMYTAANAATAPAFTPNFMIPNVRIIDGPVATPVAQTMAIVQQEIYIDENFVGNIIGKDGKHINSIKESTGCSIFIDDPVGGALERKLTVRGTSMGSQAAIMLISNKIEIDKINKERKR</sequence>
<feature type="domain" description="K Homology" evidence="5">
    <location>
        <begin position="355"/>
        <end position="425"/>
    </location>
</feature>
<feature type="domain" description="K Homology" evidence="5">
    <location>
        <begin position="83"/>
        <end position="153"/>
    </location>
</feature>
<dbReference type="Proteomes" id="UP000187013">
    <property type="component" value="Unassembled WGS sequence"/>
</dbReference>
<dbReference type="InterPro" id="IPR004088">
    <property type="entry name" value="KH_dom_type_1"/>
</dbReference>
<dbReference type="InterPro" id="IPR036612">
    <property type="entry name" value="KH_dom_type_1_sf"/>
</dbReference>
<evidence type="ECO:0000313" key="6">
    <source>
        <dbReference type="EMBL" id="GAV53335.1"/>
    </source>
</evidence>
<evidence type="ECO:0000256" key="2">
    <source>
        <dbReference type="ARBA" id="ARBA00022884"/>
    </source>
</evidence>
<evidence type="ECO:0000259" key="5">
    <source>
        <dbReference type="SMART" id="SM00322"/>
    </source>
</evidence>
<proteinExistence type="predicted"/>
<dbReference type="OrthoDB" id="1937934at2759"/>
<gene>
    <name evidence="6" type="ORF">ZYGR_0AI06190</name>
</gene>
<dbReference type="SUPFAM" id="SSF54791">
    <property type="entry name" value="Eukaryotic type KH-domain (KH-domain type I)"/>
    <property type="match status" value="3"/>
</dbReference>
<keyword evidence="2 3" id="KW-0694">RNA-binding</keyword>
<dbReference type="GO" id="GO:0003723">
    <property type="term" value="F:RNA binding"/>
    <property type="evidence" value="ECO:0007669"/>
    <property type="project" value="UniProtKB-UniRule"/>
</dbReference>
<reference evidence="6 7" key="1">
    <citation type="submission" date="2016-08" db="EMBL/GenBank/DDBJ databases">
        <title>Draft genome sequence of allopolyploid Zygosaccharomyces rouxii.</title>
        <authorList>
            <person name="Watanabe J."/>
            <person name="Uehara K."/>
            <person name="Mogi Y."/>
            <person name="Tsukioka Y."/>
        </authorList>
    </citation>
    <scope>NUCLEOTIDE SEQUENCE [LARGE SCALE GENOMIC DNA]</scope>
    <source>
        <strain evidence="6 7">NBRC 110957</strain>
    </source>
</reference>
<dbReference type="SMART" id="SM00322">
    <property type="entry name" value="KH"/>
    <property type="match status" value="3"/>
</dbReference>
<dbReference type="CDD" id="cd00105">
    <property type="entry name" value="KH-I"/>
    <property type="match status" value="1"/>
</dbReference>
<comment type="caution">
    <text evidence="6">The sequence shown here is derived from an EMBL/GenBank/DDBJ whole genome shotgun (WGS) entry which is preliminary data.</text>
</comment>
<dbReference type="InterPro" id="IPR004087">
    <property type="entry name" value="KH_dom"/>
</dbReference>
<dbReference type="PROSITE" id="PS50084">
    <property type="entry name" value="KH_TYPE_1"/>
    <property type="match status" value="3"/>
</dbReference>